<organism evidence="1 2">
    <name type="scientific">Acanthosepion pharaonis</name>
    <name type="common">Pharaoh cuttlefish</name>
    <name type="synonym">Sepia pharaonis</name>
    <dbReference type="NCBI Taxonomy" id="158019"/>
    <lineage>
        <taxon>Eukaryota</taxon>
        <taxon>Metazoa</taxon>
        <taxon>Spiralia</taxon>
        <taxon>Lophotrochozoa</taxon>
        <taxon>Mollusca</taxon>
        <taxon>Cephalopoda</taxon>
        <taxon>Coleoidea</taxon>
        <taxon>Decapodiformes</taxon>
        <taxon>Sepiida</taxon>
        <taxon>Sepiina</taxon>
        <taxon>Sepiidae</taxon>
        <taxon>Acanthosepion</taxon>
    </lineage>
</organism>
<dbReference type="OrthoDB" id="6192055at2759"/>
<evidence type="ECO:0000313" key="1">
    <source>
        <dbReference type="EMBL" id="CAE1234361.1"/>
    </source>
</evidence>
<sequence length="272" mass="30383">MAASRRESYPRFMNQSTAIRPNSAVDITCQMTPDLQNGNKNTLTAPYCPTWRSTMSSHADSGHGWSEGDTGHAEEMTDQLIPQFCKPHGSSWPDVPTTMIHDPNFGRSAEEMAASRRESYPRFMNQSTAIRPNSAVDITCQMTPDLQNGNKNTLTAPYCPTWRSTMSSHADSGHGWSEGDTGHAEEMTDQLIPQFCKPHGGQVNKMDKRHIEGNFSYPNESTTISARCFSKATNNPNNLFRMETEQKSHHLSDSIQITHNARPLPPVPHKLH</sequence>
<keyword evidence="2" id="KW-1185">Reference proteome</keyword>
<evidence type="ECO:0000313" key="2">
    <source>
        <dbReference type="Proteomes" id="UP000597762"/>
    </source>
</evidence>
<dbReference type="EMBL" id="CAHIKZ030000702">
    <property type="protein sequence ID" value="CAE1234361.1"/>
    <property type="molecule type" value="Genomic_DNA"/>
</dbReference>
<gene>
    <name evidence="1" type="ORF">SPHA_19348</name>
</gene>
<protein>
    <submittedName>
        <fullName evidence="1">Uncharacterized protein</fullName>
    </submittedName>
</protein>
<dbReference type="AlphaFoldDB" id="A0A812BFX1"/>
<proteinExistence type="predicted"/>
<accession>A0A812BFX1</accession>
<comment type="caution">
    <text evidence="1">The sequence shown here is derived from an EMBL/GenBank/DDBJ whole genome shotgun (WGS) entry which is preliminary data.</text>
</comment>
<reference evidence="1" key="1">
    <citation type="submission" date="2021-01" db="EMBL/GenBank/DDBJ databases">
        <authorList>
            <person name="Li R."/>
            <person name="Bekaert M."/>
        </authorList>
    </citation>
    <scope>NUCLEOTIDE SEQUENCE</scope>
    <source>
        <strain evidence="1">Farmed</strain>
    </source>
</reference>
<dbReference type="Proteomes" id="UP000597762">
    <property type="component" value="Unassembled WGS sequence"/>
</dbReference>
<name>A0A812BFX1_ACAPH</name>